<dbReference type="Proteomes" id="UP000234878">
    <property type="component" value="Unassembled WGS sequence"/>
</dbReference>
<reference evidence="3 4" key="1">
    <citation type="submission" date="2017-12" db="EMBL/GenBank/DDBJ databases">
        <title>Detection of the carbapenemase gene blaVIM-5 in members of the Pseudomonas putida group isolated from polluted Nigerian wetlands.</title>
        <authorList>
            <person name="Adelowo O."/>
            <person name="Vollmers J."/>
            <person name="Maeusezahl I."/>
            <person name="Kaster A.-K."/>
            <person name="Mueller J.A."/>
        </authorList>
    </citation>
    <scope>NUCLEOTIDE SEQUENCE [LARGE SCALE GENOMIC DNA]</scope>
    <source>
        <strain evidence="2 3">MR119</strain>
        <strain evidence="1 4">MR144</strain>
    </source>
</reference>
<organism evidence="1 4">
    <name type="scientific">Pseudomonas guariconensis</name>
    <dbReference type="NCBI Taxonomy" id="1288410"/>
    <lineage>
        <taxon>Bacteria</taxon>
        <taxon>Pseudomonadati</taxon>
        <taxon>Pseudomonadota</taxon>
        <taxon>Gammaproteobacteria</taxon>
        <taxon>Pseudomonadales</taxon>
        <taxon>Pseudomonadaceae</taxon>
        <taxon>Pseudomonas</taxon>
    </lineage>
</organism>
<dbReference type="RefSeq" id="WP_102082235.1">
    <property type="nucleotide sequence ID" value="NZ_PJCP01000018.1"/>
</dbReference>
<evidence type="ECO:0000313" key="3">
    <source>
        <dbReference type="Proteomes" id="UP000234839"/>
    </source>
</evidence>
<evidence type="ECO:0000313" key="2">
    <source>
        <dbReference type="EMBL" id="PLV22450.1"/>
    </source>
</evidence>
<comment type="caution">
    <text evidence="1">The sequence shown here is derived from an EMBL/GenBank/DDBJ whole genome shotgun (WGS) entry which is preliminary data.</text>
</comment>
<accession>A0AAX0VTU3</accession>
<dbReference type="Proteomes" id="UP000234839">
    <property type="component" value="Unassembled WGS sequence"/>
</dbReference>
<keyword evidence="3" id="KW-1185">Reference proteome</keyword>
<dbReference type="EMBL" id="PJCQ01000018">
    <property type="protein sequence ID" value="PLV17709.1"/>
    <property type="molecule type" value="Genomic_DNA"/>
</dbReference>
<gene>
    <name evidence="1" type="ORF">CXG49_18445</name>
    <name evidence="2" type="ORF">CXG53_19360</name>
</gene>
<dbReference type="AlphaFoldDB" id="A0AAX0VTU3"/>
<name>A0AAX0VTU3_9PSED</name>
<evidence type="ECO:0000313" key="1">
    <source>
        <dbReference type="EMBL" id="PLV17709.1"/>
    </source>
</evidence>
<proteinExistence type="predicted"/>
<protein>
    <submittedName>
        <fullName evidence="1">Uncharacterized protein</fullName>
    </submittedName>
</protein>
<sequence length="255" mass="27426">MARTIEIILGYVDKPVGAAAAGASLVDQYNSDKTGFALVNQSAQTGAAVANVTSIVRLTVGFTPFLNIKMNTFAATTVFLKITAQYRRHGNVNPGDVLSIVGNVAGIVGSLILLAGAVKISLPFVAIGVGTSVVSIVMSDAAKLLHVAFTKTLWENYLRASLKESFPSYWVAPNFKRVSLAHLGIHFAARAEVSREGRSARSIVLVEGKPERYWGLWVGDEDRGYPPPIIYPLSEFPDWRIDIGPIEIVSPAASR</sequence>
<evidence type="ECO:0000313" key="4">
    <source>
        <dbReference type="Proteomes" id="UP000234878"/>
    </source>
</evidence>
<dbReference type="EMBL" id="PJCP01000018">
    <property type="protein sequence ID" value="PLV22450.1"/>
    <property type="molecule type" value="Genomic_DNA"/>
</dbReference>